<evidence type="ECO:0000313" key="2">
    <source>
        <dbReference type="EMBL" id="TDN51507.1"/>
    </source>
</evidence>
<proteinExistence type="inferred from homology"/>
<gene>
    <name evidence="2" type="ORF">EC847_11836</name>
</gene>
<dbReference type="InterPro" id="IPR004914">
    <property type="entry name" value="Antirestrict"/>
</dbReference>
<comment type="caution">
    <text evidence="2">The sequence shown here is derived from an EMBL/GenBank/DDBJ whole genome shotgun (WGS) entry which is preliminary data.</text>
</comment>
<organism evidence="2 3">
    <name type="scientific">Scandinavium goeteborgense</name>
    <dbReference type="NCBI Taxonomy" id="1851514"/>
    <lineage>
        <taxon>Bacteria</taxon>
        <taxon>Pseudomonadati</taxon>
        <taxon>Pseudomonadota</taxon>
        <taxon>Gammaproteobacteria</taxon>
        <taxon>Enterobacterales</taxon>
        <taxon>Enterobacteriaceae</taxon>
        <taxon>Scandinavium</taxon>
    </lineage>
</organism>
<dbReference type="Proteomes" id="UP000295530">
    <property type="component" value="Unassembled WGS sequence"/>
</dbReference>
<dbReference type="InterPro" id="IPR042297">
    <property type="entry name" value="Antirestriction_sf"/>
</dbReference>
<dbReference type="AlphaFoldDB" id="A0A4R6E1B6"/>
<protein>
    <submittedName>
        <fullName evidence="2">Antirestriction protein</fullName>
    </submittedName>
</protein>
<sequence>MKTISAVTDILAQENPRIAITEGEERLYFIVGLFGFCQGEAMVLNWMRAHVKNYEGGFWDFWEIKPGFSGKTGPHMDLTTSATGYISPPDDQRYNVSLPGNYFESEMSADAVGIVATLYVLNQLSWKTSEMGARYEKLCRSLIQRQDALKDYIDIVQHPESRLIYQTID</sequence>
<comment type="similarity">
    <text evidence="1">Belongs to the antirestriction protein family.</text>
</comment>
<dbReference type="EMBL" id="SNVX01000018">
    <property type="protein sequence ID" value="TDN51507.1"/>
    <property type="molecule type" value="Genomic_DNA"/>
</dbReference>
<dbReference type="OrthoDB" id="1164967at2"/>
<keyword evidence="3" id="KW-1185">Reference proteome</keyword>
<name>A0A4R6E1B6_SCAGO</name>
<dbReference type="Pfam" id="PF03230">
    <property type="entry name" value="Antirestrict"/>
    <property type="match status" value="1"/>
</dbReference>
<reference evidence="2 3" key="1">
    <citation type="submission" date="2019-03" db="EMBL/GenBank/DDBJ databases">
        <title>Genomic analyses of the natural microbiome of Caenorhabditis elegans.</title>
        <authorList>
            <person name="Samuel B."/>
        </authorList>
    </citation>
    <scope>NUCLEOTIDE SEQUENCE [LARGE SCALE GENOMIC DNA]</scope>
    <source>
        <strain evidence="2 3">BIGb0156</strain>
    </source>
</reference>
<accession>A0A4R6E1B6</accession>
<evidence type="ECO:0000256" key="1">
    <source>
        <dbReference type="ARBA" id="ARBA00008618"/>
    </source>
</evidence>
<dbReference type="RefSeq" id="WP_133462104.1">
    <property type="nucleotide sequence ID" value="NZ_SNVX01000018.1"/>
</dbReference>
<dbReference type="Gene3D" id="3.30.70.3580">
    <property type="entry name" value="Antirestriction protein"/>
    <property type="match status" value="1"/>
</dbReference>
<evidence type="ECO:0000313" key="3">
    <source>
        <dbReference type="Proteomes" id="UP000295530"/>
    </source>
</evidence>